<feature type="domain" description="Histidine kinase" evidence="4">
    <location>
        <begin position="254"/>
        <end position="492"/>
    </location>
</feature>
<dbReference type="PANTHER" id="PTHR43065:SF50">
    <property type="entry name" value="HISTIDINE KINASE"/>
    <property type="match status" value="1"/>
</dbReference>
<reference evidence="5 6" key="1">
    <citation type="submission" date="2016-10" db="EMBL/GenBank/DDBJ databases">
        <authorList>
            <person name="de Groot N.N."/>
        </authorList>
    </citation>
    <scope>NUCLEOTIDE SEQUENCE [LARGE SCALE GENOMIC DNA]</scope>
    <source>
        <strain evidence="5 6">DSM 6059</strain>
    </source>
</reference>
<dbReference type="InterPro" id="IPR005467">
    <property type="entry name" value="His_kinase_dom"/>
</dbReference>
<accession>A0A1I1JTN5</accession>
<proteinExistence type="predicted"/>
<dbReference type="SUPFAM" id="SSF47384">
    <property type="entry name" value="Homodimeric domain of signal transducing histidine kinase"/>
    <property type="match status" value="1"/>
</dbReference>
<dbReference type="PROSITE" id="PS50109">
    <property type="entry name" value="HIS_KIN"/>
    <property type="match status" value="1"/>
</dbReference>
<dbReference type="EC" id="2.7.13.3" evidence="2"/>
<evidence type="ECO:0000256" key="2">
    <source>
        <dbReference type="ARBA" id="ARBA00012438"/>
    </source>
</evidence>
<keyword evidence="6" id="KW-1185">Reference proteome</keyword>
<dbReference type="Gene3D" id="3.30.565.10">
    <property type="entry name" value="Histidine kinase-like ATPase, C-terminal domain"/>
    <property type="match status" value="1"/>
</dbReference>
<evidence type="ECO:0000256" key="3">
    <source>
        <dbReference type="ARBA" id="ARBA00022553"/>
    </source>
</evidence>
<dbReference type="STRING" id="1123010.SAMN02745724_01816"/>
<dbReference type="CDD" id="cd00082">
    <property type="entry name" value="HisKA"/>
    <property type="match status" value="1"/>
</dbReference>
<dbReference type="PRINTS" id="PR00344">
    <property type="entry name" value="BCTRLSENSOR"/>
</dbReference>
<evidence type="ECO:0000313" key="6">
    <source>
        <dbReference type="Proteomes" id="UP000198862"/>
    </source>
</evidence>
<dbReference type="InterPro" id="IPR036097">
    <property type="entry name" value="HisK_dim/P_sf"/>
</dbReference>
<organism evidence="5 6">
    <name type="scientific">Pseudoalteromonas denitrificans DSM 6059</name>
    <dbReference type="NCBI Taxonomy" id="1123010"/>
    <lineage>
        <taxon>Bacteria</taxon>
        <taxon>Pseudomonadati</taxon>
        <taxon>Pseudomonadota</taxon>
        <taxon>Gammaproteobacteria</taxon>
        <taxon>Alteromonadales</taxon>
        <taxon>Pseudoalteromonadaceae</taxon>
        <taxon>Pseudoalteromonas</taxon>
    </lineage>
</organism>
<dbReference type="Proteomes" id="UP000198862">
    <property type="component" value="Unassembled WGS sequence"/>
</dbReference>
<evidence type="ECO:0000256" key="1">
    <source>
        <dbReference type="ARBA" id="ARBA00000085"/>
    </source>
</evidence>
<evidence type="ECO:0000313" key="5">
    <source>
        <dbReference type="EMBL" id="SFC49878.1"/>
    </source>
</evidence>
<dbReference type="InterPro" id="IPR003594">
    <property type="entry name" value="HATPase_dom"/>
</dbReference>
<dbReference type="AlphaFoldDB" id="A0A1I1JTN5"/>
<dbReference type="EMBL" id="FOLO01000010">
    <property type="protein sequence ID" value="SFC49878.1"/>
    <property type="molecule type" value="Genomic_DNA"/>
</dbReference>
<gene>
    <name evidence="5" type="ORF">SAMN02745724_01816</name>
</gene>
<dbReference type="InterPro" id="IPR004358">
    <property type="entry name" value="Sig_transdc_His_kin-like_C"/>
</dbReference>
<keyword evidence="3" id="KW-0597">Phosphoprotein</keyword>
<keyword evidence="5" id="KW-0808">Transferase</keyword>
<dbReference type="Gene3D" id="1.10.287.130">
    <property type="match status" value="1"/>
</dbReference>
<dbReference type="PANTHER" id="PTHR43065">
    <property type="entry name" value="SENSOR HISTIDINE KINASE"/>
    <property type="match status" value="1"/>
</dbReference>
<sequence>MEKEIANELLPNNLNINENAETPMNLDLENIIKGLMVENTKLKKQLKEQGEYEQSKQQQLEFLTFLATVTFSKNKVETIIQSLLERCISFLETSCSYVYCHEKANITLTKGENSELNQLLQDSGNNINVAQVIENIKNAQNETLLLTGEQFFTSESLLFSKIKYVVVLPLFSLLNQFHILAIFFEDDKNLDSLKLQTLESGRQLVSIAIRRKLTEIKLDKKYTELTKANKSLKSTQKQLTQSEKMASIGQLAAGIAHEINNPVGYVMSNIESLKDYMSQFDNFFSLLIKENLEVNKTSDPDNELEFLLEDSKEIISTCVGGLTRVKAIVQDLKTFSHSGNEGFILFSLNDAVDTVLNLIASEFKYDDCEIEKNLAIILPEVFGTKNQIEQVLMNILINAKHAIDDQKGLIKIETFANSEYVFLHISDNGCGMDEKTKQRLFDPFFTTKSVGVGTGLGLSISYKIIEAHRGYVEVESEIGKGTCFKISLPLPENLA</sequence>
<protein>
    <recommendedName>
        <fullName evidence="2">histidine kinase</fullName>
        <ecNumber evidence="2">2.7.13.3</ecNumber>
    </recommendedName>
</protein>
<evidence type="ECO:0000259" key="4">
    <source>
        <dbReference type="PROSITE" id="PS50109"/>
    </source>
</evidence>
<dbReference type="SUPFAM" id="SSF55874">
    <property type="entry name" value="ATPase domain of HSP90 chaperone/DNA topoisomerase II/histidine kinase"/>
    <property type="match status" value="1"/>
</dbReference>
<keyword evidence="5" id="KW-0418">Kinase</keyword>
<dbReference type="SMART" id="SM00387">
    <property type="entry name" value="HATPase_c"/>
    <property type="match status" value="1"/>
</dbReference>
<dbReference type="InterPro" id="IPR036890">
    <property type="entry name" value="HATPase_C_sf"/>
</dbReference>
<dbReference type="InterPro" id="IPR003661">
    <property type="entry name" value="HisK_dim/P_dom"/>
</dbReference>
<comment type="catalytic activity">
    <reaction evidence="1">
        <text>ATP + protein L-histidine = ADP + protein N-phospho-L-histidine.</text>
        <dbReference type="EC" id="2.7.13.3"/>
    </reaction>
</comment>
<dbReference type="Pfam" id="PF02518">
    <property type="entry name" value="HATPase_c"/>
    <property type="match status" value="1"/>
</dbReference>
<dbReference type="OrthoDB" id="9772100at2"/>
<dbReference type="GO" id="GO:0000155">
    <property type="term" value="F:phosphorelay sensor kinase activity"/>
    <property type="evidence" value="ECO:0007669"/>
    <property type="project" value="InterPro"/>
</dbReference>
<name>A0A1I1JTN5_9GAMM</name>